<dbReference type="AlphaFoldDB" id="A0A9J6FBV8"/>
<dbReference type="EMBL" id="JABSTR010000001">
    <property type="protein sequence ID" value="KAH9360283.1"/>
    <property type="molecule type" value="Genomic_DNA"/>
</dbReference>
<name>A0A9J6FBV8_HAELO</name>
<dbReference type="Proteomes" id="UP000821853">
    <property type="component" value="Chromosome 1"/>
</dbReference>
<gene>
    <name evidence="2" type="ORF">HPB48_005735</name>
</gene>
<feature type="compositionally biased region" description="Polar residues" evidence="1">
    <location>
        <begin position="13"/>
        <end position="27"/>
    </location>
</feature>
<protein>
    <submittedName>
        <fullName evidence="2">Uncharacterized protein</fullName>
    </submittedName>
</protein>
<accession>A0A9J6FBV8</accession>
<evidence type="ECO:0000313" key="2">
    <source>
        <dbReference type="EMBL" id="KAH9360283.1"/>
    </source>
</evidence>
<evidence type="ECO:0000256" key="1">
    <source>
        <dbReference type="SAM" id="MobiDB-lite"/>
    </source>
</evidence>
<organism evidence="2 3">
    <name type="scientific">Haemaphysalis longicornis</name>
    <name type="common">Bush tick</name>
    <dbReference type="NCBI Taxonomy" id="44386"/>
    <lineage>
        <taxon>Eukaryota</taxon>
        <taxon>Metazoa</taxon>
        <taxon>Ecdysozoa</taxon>
        <taxon>Arthropoda</taxon>
        <taxon>Chelicerata</taxon>
        <taxon>Arachnida</taxon>
        <taxon>Acari</taxon>
        <taxon>Parasitiformes</taxon>
        <taxon>Ixodida</taxon>
        <taxon>Ixodoidea</taxon>
        <taxon>Ixodidae</taxon>
        <taxon>Haemaphysalinae</taxon>
        <taxon>Haemaphysalis</taxon>
    </lineage>
</organism>
<reference evidence="2 3" key="1">
    <citation type="journal article" date="2020" name="Cell">
        <title>Large-Scale Comparative Analyses of Tick Genomes Elucidate Their Genetic Diversity and Vector Capacities.</title>
        <authorList>
            <consortium name="Tick Genome and Microbiome Consortium (TIGMIC)"/>
            <person name="Jia N."/>
            <person name="Wang J."/>
            <person name="Shi W."/>
            <person name="Du L."/>
            <person name="Sun Y."/>
            <person name="Zhan W."/>
            <person name="Jiang J.F."/>
            <person name="Wang Q."/>
            <person name="Zhang B."/>
            <person name="Ji P."/>
            <person name="Bell-Sakyi L."/>
            <person name="Cui X.M."/>
            <person name="Yuan T.T."/>
            <person name="Jiang B.G."/>
            <person name="Yang W.F."/>
            <person name="Lam T.T."/>
            <person name="Chang Q.C."/>
            <person name="Ding S.J."/>
            <person name="Wang X.J."/>
            <person name="Zhu J.G."/>
            <person name="Ruan X.D."/>
            <person name="Zhao L."/>
            <person name="Wei J.T."/>
            <person name="Ye R.Z."/>
            <person name="Que T.C."/>
            <person name="Du C.H."/>
            <person name="Zhou Y.H."/>
            <person name="Cheng J.X."/>
            <person name="Dai P.F."/>
            <person name="Guo W.B."/>
            <person name="Han X.H."/>
            <person name="Huang E.J."/>
            <person name="Li L.F."/>
            <person name="Wei W."/>
            <person name="Gao Y.C."/>
            <person name="Liu J.Z."/>
            <person name="Shao H.Z."/>
            <person name="Wang X."/>
            <person name="Wang C.C."/>
            <person name="Yang T.C."/>
            <person name="Huo Q.B."/>
            <person name="Li W."/>
            <person name="Chen H.Y."/>
            <person name="Chen S.E."/>
            <person name="Zhou L.G."/>
            <person name="Ni X.B."/>
            <person name="Tian J.H."/>
            <person name="Sheng Y."/>
            <person name="Liu T."/>
            <person name="Pan Y.S."/>
            <person name="Xia L.Y."/>
            <person name="Li J."/>
            <person name="Zhao F."/>
            <person name="Cao W.C."/>
        </authorList>
    </citation>
    <scope>NUCLEOTIDE SEQUENCE [LARGE SCALE GENOMIC DNA]</scope>
    <source>
        <strain evidence="2">HaeL-2018</strain>
    </source>
</reference>
<comment type="caution">
    <text evidence="2">The sequence shown here is derived from an EMBL/GenBank/DDBJ whole genome shotgun (WGS) entry which is preliminary data.</text>
</comment>
<sequence length="83" mass="9684">MALSPRKYLRPKSQPSTLSNKNVCDSVSRQRKKVVRETSTVRLEFWIHPDEDEARKTLGTSSKAQYYFPAYEEHTKTLLPDLQ</sequence>
<proteinExistence type="predicted"/>
<feature type="region of interest" description="Disordered" evidence="1">
    <location>
        <begin position="1"/>
        <end position="31"/>
    </location>
</feature>
<dbReference type="VEuPathDB" id="VectorBase:HLOH_064705"/>
<keyword evidence="3" id="KW-1185">Reference proteome</keyword>
<evidence type="ECO:0000313" key="3">
    <source>
        <dbReference type="Proteomes" id="UP000821853"/>
    </source>
</evidence>